<dbReference type="Pfam" id="PF01544">
    <property type="entry name" value="CorA"/>
    <property type="match status" value="1"/>
</dbReference>
<feature type="region of interest" description="Disordered" evidence="5">
    <location>
        <begin position="619"/>
        <end position="655"/>
    </location>
</feature>
<evidence type="ECO:0000313" key="8">
    <source>
        <dbReference type="Proteomes" id="UP000518752"/>
    </source>
</evidence>
<keyword evidence="8" id="KW-1185">Reference proteome</keyword>
<feature type="transmembrane region" description="Helical" evidence="6">
    <location>
        <begin position="523"/>
        <end position="543"/>
    </location>
</feature>
<dbReference type="Gene3D" id="1.20.58.340">
    <property type="entry name" value="Magnesium transport protein CorA, transmembrane region"/>
    <property type="match status" value="1"/>
</dbReference>
<feature type="region of interest" description="Disordered" evidence="5">
    <location>
        <begin position="342"/>
        <end position="426"/>
    </location>
</feature>
<proteinExistence type="predicted"/>
<protein>
    <submittedName>
        <fullName evidence="7">Uncharacterized protein</fullName>
    </submittedName>
</protein>
<dbReference type="GO" id="GO:0000287">
    <property type="term" value="F:magnesium ion binding"/>
    <property type="evidence" value="ECO:0007669"/>
    <property type="project" value="TreeGrafter"/>
</dbReference>
<dbReference type="EMBL" id="JAACJN010000140">
    <property type="protein sequence ID" value="KAF5367802.1"/>
    <property type="molecule type" value="Genomic_DNA"/>
</dbReference>
<evidence type="ECO:0000256" key="3">
    <source>
        <dbReference type="ARBA" id="ARBA00022989"/>
    </source>
</evidence>
<dbReference type="PANTHER" id="PTHR46494:SF1">
    <property type="entry name" value="CORA FAMILY METAL ION TRANSPORTER (EUROFUNG)"/>
    <property type="match status" value="1"/>
</dbReference>
<comment type="subcellular location">
    <subcellularLocation>
        <location evidence="1">Cell membrane</location>
        <topology evidence="1">Multi-pass membrane protein</topology>
    </subcellularLocation>
</comment>
<evidence type="ECO:0000256" key="6">
    <source>
        <dbReference type="SAM" id="Phobius"/>
    </source>
</evidence>
<dbReference type="GO" id="GO:0015095">
    <property type="term" value="F:magnesium ion transmembrane transporter activity"/>
    <property type="evidence" value="ECO:0007669"/>
    <property type="project" value="TreeGrafter"/>
</dbReference>
<dbReference type="AlphaFoldDB" id="A0A8H5GMU8"/>
<evidence type="ECO:0000256" key="5">
    <source>
        <dbReference type="SAM" id="MobiDB-lite"/>
    </source>
</evidence>
<evidence type="ECO:0000313" key="7">
    <source>
        <dbReference type="EMBL" id="KAF5367802.1"/>
    </source>
</evidence>
<feature type="transmembrane region" description="Helical" evidence="6">
    <location>
        <begin position="555"/>
        <end position="577"/>
    </location>
</feature>
<dbReference type="Proteomes" id="UP000518752">
    <property type="component" value="Unassembled WGS sequence"/>
</dbReference>
<organism evidence="7 8">
    <name type="scientific">Collybiopsis confluens</name>
    <dbReference type="NCBI Taxonomy" id="2823264"/>
    <lineage>
        <taxon>Eukaryota</taxon>
        <taxon>Fungi</taxon>
        <taxon>Dikarya</taxon>
        <taxon>Basidiomycota</taxon>
        <taxon>Agaricomycotina</taxon>
        <taxon>Agaricomycetes</taxon>
        <taxon>Agaricomycetidae</taxon>
        <taxon>Agaricales</taxon>
        <taxon>Marasmiineae</taxon>
        <taxon>Omphalotaceae</taxon>
        <taxon>Collybiopsis</taxon>
    </lineage>
</organism>
<gene>
    <name evidence="7" type="ORF">D9757_010346</name>
</gene>
<feature type="compositionally biased region" description="Polar residues" evidence="5">
    <location>
        <begin position="401"/>
        <end position="411"/>
    </location>
</feature>
<dbReference type="InterPro" id="IPR045863">
    <property type="entry name" value="CorA_TM1_TM2"/>
</dbReference>
<feature type="transmembrane region" description="Helical" evidence="6">
    <location>
        <begin position="583"/>
        <end position="603"/>
    </location>
</feature>
<reference evidence="7 8" key="1">
    <citation type="journal article" date="2020" name="ISME J.">
        <title>Uncovering the hidden diversity of litter-decomposition mechanisms in mushroom-forming fungi.</title>
        <authorList>
            <person name="Floudas D."/>
            <person name="Bentzer J."/>
            <person name="Ahren D."/>
            <person name="Johansson T."/>
            <person name="Persson P."/>
            <person name="Tunlid A."/>
        </authorList>
    </citation>
    <scope>NUCLEOTIDE SEQUENCE [LARGE SCALE GENOMIC DNA]</scope>
    <source>
        <strain evidence="7 8">CBS 406.79</strain>
    </source>
</reference>
<feature type="compositionally biased region" description="Polar residues" evidence="5">
    <location>
        <begin position="438"/>
        <end position="456"/>
    </location>
</feature>
<feature type="compositionally biased region" description="Pro residues" evidence="5">
    <location>
        <begin position="348"/>
        <end position="357"/>
    </location>
</feature>
<feature type="compositionally biased region" description="Basic and acidic residues" evidence="5">
    <location>
        <begin position="640"/>
        <end position="655"/>
    </location>
</feature>
<comment type="caution">
    <text evidence="7">The sequence shown here is derived from an EMBL/GenBank/DDBJ whole genome shotgun (WGS) entry which is preliminary data.</text>
</comment>
<dbReference type="OrthoDB" id="3231000at2759"/>
<dbReference type="InterPro" id="IPR002523">
    <property type="entry name" value="MgTranspt_CorA/ZnTranspt_ZntB"/>
</dbReference>
<dbReference type="GO" id="GO:0015087">
    <property type="term" value="F:cobalt ion transmembrane transporter activity"/>
    <property type="evidence" value="ECO:0007669"/>
    <property type="project" value="TreeGrafter"/>
</dbReference>
<evidence type="ECO:0000256" key="4">
    <source>
        <dbReference type="ARBA" id="ARBA00023136"/>
    </source>
</evidence>
<feature type="region of interest" description="Disordered" evidence="5">
    <location>
        <begin position="438"/>
        <end position="467"/>
    </location>
</feature>
<evidence type="ECO:0000256" key="1">
    <source>
        <dbReference type="ARBA" id="ARBA00004651"/>
    </source>
</evidence>
<feature type="compositionally biased region" description="Pro residues" evidence="5">
    <location>
        <begin position="367"/>
        <end position="383"/>
    </location>
</feature>
<dbReference type="GO" id="GO:0005886">
    <property type="term" value="C:plasma membrane"/>
    <property type="evidence" value="ECO:0007669"/>
    <property type="project" value="UniProtKB-SubCell"/>
</dbReference>
<keyword evidence="4 6" id="KW-0472">Membrane</keyword>
<accession>A0A8H5GMU8</accession>
<sequence>MPTSQKLGFSRHPSLSQIRGRRIPGPWSWGDYRRRGAEEHRCQPFFSCPPSEVSEALESIQDPQTIHKISIMGTGECTTVKILNPEADQLPSSDDIWPIKTPAIIYFLENLRKESLLTIEKSFNIDPDFFEHCFSGIASRGQYNPDPANNEDHIRITIPFLQTMNVTPDQTEEVGGYHVDMIGIYIMRSSADVKGKLKDGTDARGTTIICYCPPQKYPRSVKSIVDWTKDIIIDPEWKYPNVGFDTDPLLPVLPILWYTLYSWWDLLQYLFQNISHLERILLQDPNVEDTRQLNKIRLDLQSYLLIFNDYNDIIQYLLGIAKAQTSTIDPLQRNSYNFSSVANLGTPPSTPTGPAPRTPGAYKPSPLAAPPLVVSPPPTPSTMPNPLRIQTGFKLGPLPMTPSTPRGTSTVETHHHQRRNSRGQTSSYFQLQPDLSQLHSNSNGVQEEKATNAQTTRPPPPNSRHSTSSMLIFLPSEHFYTDLSSLVDKIIKEAQILGSRIDSARTMVFSDVAIRESITMRQLSYIAVLYLPATFSAGIFGMNVQQITTSTLDQFLAVALSFSAATIWIFVAIILHGSTMARILWPLYYSRYFIFDVLLVYALERWSWAAQKVADWRREKSSNNPPDYRPERSPSSPSEFEIKVETPSAEAREEQWVPEFRTPVFGKE</sequence>
<keyword evidence="2 6" id="KW-0812">Transmembrane</keyword>
<name>A0A8H5GMU8_9AGAR</name>
<dbReference type="GO" id="GO:0050897">
    <property type="term" value="F:cobalt ion binding"/>
    <property type="evidence" value="ECO:0007669"/>
    <property type="project" value="TreeGrafter"/>
</dbReference>
<evidence type="ECO:0000256" key="2">
    <source>
        <dbReference type="ARBA" id="ARBA00022692"/>
    </source>
</evidence>
<keyword evidence="3 6" id="KW-1133">Transmembrane helix</keyword>
<dbReference type="SUPFAM" id="SSF144083">
    <property type="entry name" value="Magnesium transport protein CorA, transmembrane region"/>
    <property type="match status" value="1"/>
</dbReference>
<dbReference type="PANTHER" id="PTHR46494">
    <property type="entry name" value="CORA FAMILY METAL ION TRANSPORTER (EUROFUNG)"/>
    <property type="match status" value="1"/>
</dbReference>